<dbReference type="Proteomes" id="UP000247476">
    <property type="component" value="Unassembled WGS sequence"/>
</dbReference>
<keyword evidence="2" id="KW-1185">Reference proteome</keyword>
<dbReference type="OrthoDB" id="2654322at2"/>
<protein>
    <submittedName>
        <fullName evidence="1">Uncharacterized protein</fullName>
    </submittedName>
</protein>
<reference evidence="1 2" key="1">
    <citation type="submission" date="2018-05" db="EMBL/GenBank/DDBJ databases">
        <title>Paenibacillus flagellatus sp. nov., isolated from selenium mineral soil.</title>
        <authorList>
            <person name="Dai X."/>
        </authorList>
    </citation>
    <scope>NUCLEOTIDE SEQUENCE [LARGE SCALE GENOMIC DNA]</scope>
    <source>
        <strain evidence="1 2">DXL2</strain>
    </source>
</reference>
<evidence type="ECO:0000313" key="1">
    <source>
        <dbReference type="EMBL" id="PYI50814.1"/>
    </source>
</evidence>
<evidence type="ECO:0000313" key="2">
    <source>
        <dbReference type="Proteomes" id="UP000247476"/>
    </source>
</evidence>
<dbReference type="RefSeq" id="WP_158289690.1">
    <property type="nucleotide sequence ID" value="NZ_QJVJ01000016.1"/>
</dbReference>
<dbReference type="AlphaFoldDB" id="A0A2V5JZP5"/>
<proteinExistence type="predicted"/>
<gene>
    <name evidence="1" type="ORF">DLM86_27475</name>
</gene>
<organism evidence="1 2">
    <name type="scientific">Paenibacillus flagellatus</name>
    <dbReference type="NCBI Taxonomy" id="2211139"/>
    <lineage>
        <taxon>Bacteria</taxon>
        <taxon>Bacillati</taxon>
        <taxon>Bacillota</taxon>
        <taxon>Bacilli</taxon>
        <taxon>Bacillales</taxon>
        <taxon>Paenibacillaceae</taxon>
        <taxon>Paenibacillus</taxon>
    </lineage>
</organism>
<sequence length="203" mass="23125">MMASKKTYMIAILLLAVCVGIYGLASVKNNGAGEGSRLIVDPYRYLNDYAARVQMEARYFLELSQNLNTRSDAFLYTKGYLERNSTDDYFKSVERAMLDAYEEKDKPVVNQIIGVNNEINILIGNLYDYLNRHDDNDFAKKWGDIQKRLQAIYPLLVSGSSSDVTLYNVSNNPSEFVNNKELHVLLEKVSQIINDIYGLIRSP</sequence>
<dbReference type="EMBL" id="QJVJ01000016">
    <property type="protein sequence ID" value="PYI50814.1"/>
    <property type="molecule type" value="Genomic_DNA"/>
</dbReference>
<name>A0A2V5JZP5_9BACL</name>
<accession>A0A2V5JZP5</accession>
<comment type="caution">
    <text evidence="1">The sequence shown here is derived from an EMBL/GenBank/DDBJ whole genome shotgun (WGS) entry which is preliminary data.</text>
</comment>